<comment type="caution">
    <text evidence="1">The sequence shown here is derived from an EMBL/GenBank/DDBJ whole genome shotgun (WGS) entry which is preliminary data.</text>
</comment>
<protein>
    <submittedName>
        <fullName evidence="1">Uncharacterized protein</fullName>
    </submittedName>
</protein>
<evidence type="ECO:0000313" key="2">
    <source>
        <dbReference type="Proteomes" id="UP001608902"/>
    </source>
</evidence>
<gene>
    <name evidence="1" type="ORF">AB6A40_002696</name>
</gene>
<dbReference type="Proteomes" id="UP001608902">
    <property type="component" value="Unassembled WGS sequence"/>
</dbReference>
<sequence>MSNCFAQFNAILMLHEINHSDSLSGASVSAWWPGIPGPSVSGDRGCTATSLFSSPNTHWKSLSQNVLVHQVQVRHLIVWIAHPKEDFKHVHELTMRKYVLHIFVMFAD</sequence>
<proteinExistence type="predicted"/>
<evidence type="ECO:0000313" key="1">
    <source>
        <dbReference type="EMBL" id="MFH4975987.1"/>
    </source>
</evidence>
<dbReference type="AlphaFoldDB" id="A0ABD6E9K4"/>
<dbReference type="EMBL" id="JBGFUD010001237">
    <property type="protein sequence ID" value="MFH4975987.1"/>
    <property type="molecule type" value="Genomic_DNA"/>
</dbReference>
<accession>A0ABD6E9K4</accession>
<name>A0ABD6E9K4_9BILA</name>
<keyword evidence="2" id="KW-1185">Reference proteome</keyword>
<organism evidence="1 2">
    <name type="scientific">Gnathostoma spinigerum</name>
    <dbReference type="NCBI Taxonomy" id="75299"/>
    <lineage>
        <taxon>Eukaryota</taxon>
        <taxon>Metazoa</taxon>
        <taxon>Ecdysozoa</taxon>
        <taxon>Nematoda</taxon>
        <taxon>Chromadorea</taxon>
        <taxon>Rhabditida</taxon>
        <taxon>Spirurina</taxon>
        <taxon>Gnathostomatomorpha</taxon>
        <taxon>Gnathostomatoidea</taxon>
        <taxon>Gnathostomatidae</taxon>
        <taxon>Gnathostoma</taxon>
    </lineage>
</organism>
<reference evidence="1 2" key="1">
    <citation type="submission" date="2024-08" db="EMBL/GenBank/DDBJ databases">
        <title>Gnathostoma spinigerum genome.</title>
        <authorList>
            <person name="Gonzalez-Bertolin B."/>
            <person name="Monzon S."/>
            <person name="Zaballos A."/>
            <person name="Jimenez P."/>
            <person name="Dekumyoy P."/>
            <person name="Varona S."/>
            <person name="Cuesta I."/>
            <person name="Sumanam S."/>
            <person name="Adisakwattana P."/>
            <person name="Gasser R.B."/>
            <person name="Hernandez-Gonzalez A."/>
            <person name="Young N.D."/>
            <person name="Perteguer M.J."/>
        </authorList>
    </citation>
    <scope>NUCLEOTIDE SEQUENCE [LARGE SCALE GENOMIC DNA]</scope>
    <source>
        <strain evidence="1">AL3</strain>
        <tissue evidence="1">Liver</tissue>
    </source>
</reference>